<dbReference type="PANTHER" id="PTHR11215">
    <property type="entry name" value="METAL DEPENDENT HYDROLASE - RELATED"/>
    <property type="match status" value="1"/>
</dbReference>
<accession>A0A0V0G881</accession>
<protein>
    <submittedName>
        <fullName evidence="2">Uncharacterized protein</fullName>
    </submittedName>
</protein>
<sequence length="342" mass="39241">MFSLLPQIGRRLFTVNMKVLNTIGTHNGVFHCDEVLGCVMLKILHPNAKIVRTRDEDKLAKCDIVIDVGGIYDPEKLRFDHHQRGFSHTVSTIIPGKKWTIKLSSAGLVYCHYGKDILQTLVDNLKERDLEKLFDRMYENFIQEIDAIDNGIAICEGEVKYNISTNLSSRVKYLNKRWNQNDFDEEQAFCDAMDIVSKEFKDRIFYYVKDWLPARDIVLQAIQNRFNVHSSGDIVQLSQNCPWKGHFFDLEKELNIPPSIRFVLFYGGSGIWRVQAVSLDESNFELRLPLLESWRGLREDELLQVSGIEGIRFVHASGFIGGCTTVQGALEMAVRTMAETKN</sequence>
<organism evidence="2">
    <name type="scientific">Triatoma dimidiata</name>
    <name type="common">Kissing bug</name>
    <name type="synonym">Meccus dimidiatus</name>
    <dbReference type="NCBI Taxonomy" id="72491"/>
    <lineage>
        <taxon>Eukaryota</taxon>
        <taxon>Metazoa</taxon>
        <taxon>Ecdysozoa</taxon>
        <taxon>Arthropoda</taxon>
        <taxon>Hexapoda</taxon>
        <taxon>Insecta</taxon>
        <taxon>Pterygota</taxon>
        <taxon>Neoptera</taxon>
        <taxon>Paraneoptera</taxon>
        <taxon>Hemiptera</taxon>
        <taxon>Heteroptera</taxon>
        <taxon>Panheteroptera</taxon>
        <taxon>Cimicomorpha</taxon>
        <taxon>Reduviidae</taxon>
        <taxon>Triatominae</taxon>
        <taxon>Triatoma</taxon>
    </lineage>
</organism>
<dbReference type="Pfam" id="PF03690">
    <property type="entry name" value="MYG1_exonuc"/>
    <property type="match status" value="1"/>
</dbReference>
<reference evidence="2" key="1">
    <citation type="journal article" date="2018" name="J. Proteomics">
        <title>Exploring the molecular complexity of Triatoma dimidiata sialome.</title>
        <authorList>
            <person name="Santiago P.B."/>
            <person name="de Araujo C.N."/>
            <person name="Charneau S."/>
            <person name="Bastos I.M.D."/>
            <person name="Assumpcao T.C.F."/>
            <person name="Queiroz R.M.L."/>
            <person name="Praca Y.R."/>
            <person name="Cordeiro T.M."/>
            <person name="Garcia C.H.S."/>
            <person name="da Silva I.G."/>
            <person name="Raiol T."/>
            <person name="Motta F.N."/>
            <person name="de Araujo Oliveira J.V."/>
            <person name="de Sousa M.V."/>
            <person name="Ribeiro J.M.C."/>
            <person name="de Santana J.M."/>
        </authorList>
    </citation>
    <scope>NUCLEOTIDE SEQUENCE</scope>
    <source>
        <strain evidence="2">Santander</strain>
        <tissue evidence="2">Salivary glands</tissue>
    </source>
</reference>
<dbReference type="AlphaFoldDB" id="A0A0V0G881"/>
<dbReference type="GO" id="GO:0005737">
    <property type="term" value="C:cytoplasm"/>
    <property type="evidence" value="ECO:0007669"/>
    <property type="project" value="TreeGrafter"/>
</dbReference>
<name>A0A0V0G881_TRIDM</name>
<dbReference type="InterPro" id="IPR003226">
    <property type="entry name" value="MYG1_exonuclease"/>
</dbReference>
<comment type="similarity">
    <text evidence="1">Belongs to the MYG1 family.</text>
</comment>
<dbReference type="GO" id="GO:0005634">
    <property type="term" value="C:nucleus"/>
    <property type="evidence" value="ECO:0007669"/>
    <property type="project" value="TreeGrafter"/>
</dbReference>
<dbReference type="PANTHER" id="PTHR11215:SF1">
    <property type="entry name" value="MYG1 EXONUCLEASE"/>
    <property type="match status" value="1"/>
</dbReference>
<evidence type="ECO:0000256" key="1">
    <source>
        <dbReference type="ARBA" id="ARBA00010105"/>
    </source>
</evidence>
<evidence type="ECO:0000313" key="2">
    <source>
        <dbReference type="EMBL" id="JAP03477.1"/>
    </source>
</evidence>
<dbReference type="EMBL" id="GECL01002647">
    <property type="protein sequence ID" value="JAP03477.1"/>
    <property type="molecule type" value="Transcribed_RNA"/>
</dbReference>
<proteinExistence type="inferred from homology"/>